<evidence type="ECO:0000256" key="2">
    <source>
        <dbReference type="ARBA" id="ARBA00022448"/>
    </source>
</evidence>
<name>A0A1T4Z0R3_9BACT</name>
<evidence type="ECO:0000256" key="3">
    <source>
        <dbReference type="ARBA" id="ARBA00022475"/>
    </source>
</evidence>
<protein>
    <submittedName>
        <fullName evidence="9">1-acyl-sn-glycerol-3-phosphate acyltransferases</fullName>
    </submittedName>
</protein>
<keyword evidence="6 7" id="KW-0472">Membrane</keyword>
<feature type="transmembrane region" description="Helical" evidence="7">
    <location>
        <begin position="381"/>
        <end position="403"/>
    </location>
</feature>
<dbReference type="GO" id="GO:0016746">
    <property type="term" value="F:acyltransferase activity"/>
    <property type="evidence" value="ECO:0007669"/>
    <property type="project" value="UniProtKB-KW"/>
</dbReference>
<dbReference type="Proteomes" id="UP000190774">
    <property type="component" value="Unassembled WGS sequence"/>
</dbReference>
<dbReference type="Pfam" id="PF01553">
    <property type="entry name" value="Acyltransferase"/>
    <property type="match status" value="1"/>
</dbReference>
<feature type="domain" description="Major facilitator superfamily (MFS) profile" evidence="8">
    <location>
        <begin position="27"/>
        <end position="436"/>
    </location>
</feature>
<feature type="transmembrane region" description="Helical" evidence="7">
    <location>
        <begin position="124"/>
        <end position="141"/>
    </location>
</feature>
<feature type="transmembrane region" description="Helical" evidence="7">
    <location>
        <begin position="61"/>
        <end position="83"/>
    </location>
</feature>
<dbReference type="STRING" id="48467.SAMN02745166_04741"/>
<dbReference type="Gene3D" id="1.20.1250.20">
    <property type="entry name" value="MFS general substrate transporter like domains"/>
    <property type="match status" value="1"/>
</dbReference>
<proteinExistence type="predicted"/>
<evidence type="ECO:0000256" key="4">
    <source>
        <dbReference type="ARBA" id="ARBA00022692"/>
    </source>
</evidence>
<dbReference type="GO" id="GO:0005886">
    <property type="term" value="C:plasma membrane"/>
    <property type="evidence" value="ECO:0007669"/>
    <property type="project" value="UniProtKB-SubCell"/>
</dbReference>
<dbReference type="Pfam" id="PF07690">
    <property type="entry name" value="MFS_1"/>
    <property type="match status" value="1"/>
</dbReference>
<evidence type="ECO:0000256" key="5">
    <source>
        <dbReference type="ARBA" id="ARBA00022989"/>
    </source>
</evidence>
<accession>A0A1T4Z0R3</accession>
<dbReference type="EMBL" id="FUYE01000024">
    <property type="protein sequence ID" value="SKB07650.1"/>
    <property type="molecule type" value="Genomic_DNA"/>
</dbReference>
<dbReference type="SUPFAM" id="SSF103473">
    <property type="entry name" value="MFS general substrate transporter"/>
    <property type="match status" value="1"/>
</dbReference>
<dbReference type="InterPro" id="IPR036259">
    <property type="entry name" value="MFS_trans_sf"/>
</dbReference>
<dbReference type="CDD" id="cd07989">
    <property type="entry name" value="LPLAT_AGPAT-like"/>
    <property type="match status" value="1"/>
</dbReference>
<reference evidence="10" key="1">
    <citation type="submission" date="2017-02" db="EMBL/GenBank/DDBJ databases">
        <authorList>
            <person name="Varghese N."/>
            <person name="Submissions S."/>
        </authorList>
    </citation>
    <scope>NUCLEOTIDE SEQUENCE [LARGE SCALE GENOMIC DNA]</scope>
    <source>
        <strain evidence="10">ATCC 700200</strain>
    </source>
</reference>
<feature type="transmembrane region" description="Helical" evidence="7">
    <location>
        <begin position="291"/>
        <end position="313"/>
    </location>
</feature>
<dbReference type="GO" id="GO:0022857">
    <property type="term" value="F:transmembrane transporter activity"/>
    <property type="evidence" value="ECO:0007669"/>
    <property type="project" value="InterPro"/>
</dbReference>
<comment type="subcellular location">
    <subcellularLocation>
        <location evidence="1">Cell membrane</location>
        <topology evidence="1">Multi-pass membrane protein</topology>
    </subcellularLocation>
</comment>
<feature type="transmembrane region" description="Helical" evidence="7">
    <location>
        <begin position="24"/>
        <end position="41"/>
    </location>
</feature>
<dbReference type="AlphaFoldDB" id="A0A1T4Z0R3"/>
<feature type="transmembrane region" description="Helical" evidence="7">
    <location>
        <begin position="349"/>
        <end position="369"/>
    </location>
</feature>
<dbReference type="PANTHER" id="PTHR43266">
    <property type="entry name" value="MACROLIDE-EFFLUX PROTEIN"/>
    <property type="match status" value="1"/>
</dbReference>
<sequence>MPDSQVSVSNTDALDKLPRLPTRAWVSIALVLGTTMLNAFNDNLLKMMLVGLAPKVAAGTLGSNIGVWLGAMILLPFILFAPLSGYFADRYSKRSVILAMLVAQSLILLMAGLCFHLALGDLSIILALGAFFLLAVQSTFYSPGKMGILKEVVGSRRLGLVAGWLQMVTMVGILAGLGAGGAWFDSLFETHGNAWLAAAEPIWWLFGVAMVALIAGFYIQKTPAHPEVKYRHSLWWEHFTHLKESLSHPPMRRAFLGNSTYWFVASMVAAMFVDIGLALHPDQLHGGAASASSKMTLMVGIGTVVGSLFISWVNRRSLQLGMIPIGALALAASLFWTGLMPVDSAQFEWALVLIGFAGGCYMVPIQTFIQDTADEEKRGRVLASMNLMDSLAGVVAVLVLAVLKACGLGFQGQFWVLGVLMVVATVYIVQLLPHYLLRFIALAIVRTIYKVKSVHHERVPKDGGTMLLPNHVSYVDAFIMGASCTRQVRFVMWDALYNVPAMKWFVEICGTVPISPTRAKDAIRTVAASLKEGRIICMFPEGQITRHGMLNDLRKGFELMARQGDAQVVPVYMDGLYGSIFSFEGGLFFKKWPKKLRYPITVYFGHPIPAKQATPEAVKAQMMALSAEALMNRREFQAADDEEAQQITANALRLMEAEWARAGDTLLCLAPAGSVIHRTLQAYAEMKDRLRVVMDPENLAGTAEATVIAIGGADLEARLDAIPEWKRLGKYAMLWADVTVPASENTTIYRGLLHEATGALLATCVPDPEMPENEKGLQLGIQPGTYGRLLPGYAATIKADGLEIRMLTPKNEGPILLAGITLDERGFLMPRPPTEKSPTA</sequence>
<dbReference type="SMART" id="SM00563">
    <property type="entry name" value="PlsC"/>
    <property type="match status" value="1"/>
</dbReference>
<dbReference type="InterPro" id="IPR020846">
    <property type="entry name" value="MFS_dom"/>
</dbReference>
<organism evidence="9 10">
    <name type="scientific">Prosthecobacter debontii</name>
    <dbReference type="NCBI Taxonomy" id="48467"/>
    <lineage>
        <taxon>Bacteria</taxon>
        <taxon>Pseudomonadati</taxon>
        <taxon>Verrucomicrobiota</taxon>
        <taxon>Verrucomicrobiia</taxon>
        <taxon>Verrucomicrobiales</taxon>
        <taxon>Verrucomicrobiaceae</taxon>
        <taxon>Prosthecobacter</taxon>
    </lineage>
</organism>
<evidence type="ECO:0000313" key="9">
    <source>
        <dbReference type="EMBL" id="SKB07650.1"/>
    </source>
</evidence>
<feature type="transmembrane region" description="Helical" evidence="7">
    <location>
        <begin position="161"/>
        <end position="182"/>
    </location>
</feature>
<keyword evidence="10" id="KW-1185">Reference proteome</keyword>
<keyword evidence="9" id="KW-0808">Transferase</keyword>
<dbReference type="InterPro" id="IPR011701">
    <property type="entry name" value="MFS"/>
</dbReference>
<keyword evidence="2" id="KW-0813">Transport</keyword>
<dbReference type="InterPro" id="IPR002123">
    <property type="entry name" value="Plipid/glycerol_acylTrfase"/>
</dbReference>
<evidence type="ECO:0000256" key="6">
    <source>
        <dbReference type="ARBA" id="ARBA00023136"/>
    </source>
</evidence>
<evidence type="ECO:0000313" key="10">
    <source>
        <dbReference type="Proteomes" id="UP000190774"/>
    </source>
</evidence>
<dbReference type="CDD" id="cd06173">
    <property type="entry name" value="MFS_MefA_like"/>
    <property type="match status" value="1"/>
</dbReference>
<feature type="transmembrane region" description="Helical" evidence="7">
    <location>
        <begin position="95"/>
        <end position="118"/>
    </location>
</feature>
<dbReference type="PANTHER" id="PTHR43266:SF2">
    <property type="entry name" value="MAJOR FACILITATOR SUPERFAMILY (MFS) PROFILE DOMAIN-CONTAINING PROTEIN"/>
    <property type="match status" value="1"/>
</dbReference>
<keyword evidence="9" id="KW-0012">Acyltransferase</keyword>
<keyword evidence="5 7" id="KW-1133">Transmembrane helix</keyword>
<feature type="transmembrane region" description="Helical" evidence="7">
    <location>
        <begin position="261"/>
        <end position="279"/>
    </location>
</feature>
<keyword evidence="3" id="KW-1003">Cell membrane</keyword>
<dbReference type="RefSeq" id="WP_176159636.1">
    <property type="nucleotide sequence ID" value="NZ_FUYE01000024.1"/>
</dbReference>
<dbReference type="SUPFAM" id="SSF69593">
    <property type="entry name" value="Glycerol-3-phosphate (1)-acyltransferase"/>
    <property type="match status" value="1"/>
</dbReference>
<dbReference type="PROSITE" id="PS50850">
    <property type="entry name" value="MFS"/>
    <property type="match status" value="1"/>
</dbReference>
<feature type="transmembrane region" description="Helical" evidence="7">
    <location>
        <begin position="202"/>
        <end position="219"/>
    </location>
</feature>
<feature type="transmembrane region" description="Helical" evidence="7">
    <location>
        <begin position="415"/>
        <end position="437"/>
    </location>
</feature>
<evidence type="ECO:0000256" key="7">
    <source>
        <dbReference type="SAM" id="Phobius"/>
    </source>
</evidence>
<gene>
    <name evidence="9" type="ORF">SAMN02745166_04741</name>
</gene>
<feature type="transmembrane region" description="Helical" evidence="7">
    <location>
        <begin position="320"/>
        <end position="337"/>
    </location>
</feature>
<evidence type="ECO:0000259" key="8">
    <source>
        <dbReference type="PROSITE" id="PS50850"/>
    </source>
</evidence>
<keyword evidence="4 7" id="KW-0812">Transmembrane</keyword>
<evidence type="ECO:0000256" key="1">
    <source>
        <dbReference type="ARBA" id="ARBA00004651"/>
    </source>
</evidence>